<organism evidence="1 2">
    <name type="scientific">Aquimarina addita</name>
    <dbReference type="NCBI Taxonomy" id="870485"/>
    <lineage>
        <taxon>Bacteria</taxon>
        <taxon>Pseudomonadati</taxon>
        <taxon>Bacteroidota</taxon>
        <taxon>Flavobacteriia</taxon>
        <taxon>Flavobacteriales</taxon>
        <taxon>Flavobacteriaceae</taxon>
        <taxon>Aquimarina</taxon>
    </lineage>
</organism>
<dbReference type="EMBL" id="BAABCW010000010">
    <property type="protein sequence ID" value="GAA3510844.1"/>
    <property type="molecule type" value="Genomic_DNA"/>
</dbReference>
<evidence type="ECO:0000313" key="2">
    <source>
        <dbReference type="Proteomes" id="UP001500459"/>
    </source>
</evidence>
<gene>
    <name evidence="1" type="ORF">GCM10022393_25590</name>
</gene>
<protein>
    <submittedName>
        <fullName evidence="1">Uncharacterized protein</fullName>
    </submittedName>
</protein>
<comment type="caution">
    <text evidence="1">The sequence shown here is derived from an EMBL/GenBank/DDBJ whole genome shotgun (WGS) entry which is preliminary data.</text>
</comment>
<dbReference type="InterPro" id="IPR046584">
    <property type="entry name" value="DUF6642"/>
</dbReference>
<dbReference type="Pfam" id="PF20347">
    <property type="entry name" value="DUF6642"/>
    <property type="match status" value="1"/>
</dbReference>
<evidence type="ECO:0000313" key="1">
    <source>
        <dbReference type="EMBL" id="GAA3510844.1"/>
    </source>
</evidence>
<keyword evidence="2" id="KW-1185">Reference proteome</keyword>
<reference evidence="2" key="1">
    <citation type="journal article" date="2019" name="Int. J. Syst. Evol. Microbiol.">
        <title>The Global Catalogue of Microorganisms (GCM) 10K type strain sequencing project: providing services to taxonomists for standard genome sequencing and annotation.</title>
        <authorList>
            <consortium name="The Broad Institute Genomics Platform"/>
            <consortium name="The Broad Institute Genome Sequencing Center for Infectious Disease"/>
            <person name="Wu L."/>
            <person name="Ma J."/>
        </authorList>
    </citation>
    <scope>NUCLEOTIDE SEQUENCE [LARGE SCALE GENOMIC DNA]</scope>
    <source>
        <strain evidence="2">JCM 17106</strain>
    </source>
</reference>
<name>A0ABP6ULN4_9FLAO</name>
<proteinExistence type="predicted"/>
<dbReference type="Proteomes" id="UP001500459">
    <property type="component" value="Unassembled WGS sequence"/>
</dbReference>
<accession>A0ABP6ULN4</accession>
<sequence>MKSPKKVKELYYFCIIDISHKPSILLKKRQQLPQEECIDTDYFIYCLEAVHDIETNEITEAQKKLEQLTSQYGVASIYKTCDTIEGLETSLNTLVLDDHNFKDYEIIYFIITGEANSICLNNYYYSLQEIAEIFEGKLKGKILHFSNAKVLDLDEEEAQLFLDITGAKGVSGYGNELNGITSSNLDIAFFNLFKEDDNMLDVVEELHQRYYKVCKLLDFRLYY</sequence>